<dbReference type="SUPFAM" id="SSF143990">
    <property type="entry name" value="YbiA-like"/>
    <property type="match status" value="1"/>
</dbReference>
<dbReference type="InterPro" id="IPR012596">
    <property type="entry name" value="Phage_T4_Y12G"/>
</dbReference>
<dbReference type="OrthoDB" id="8684417at2"/>
<dbReference type="Gene3D" id="1.10.357.40">
    <property type="entry name" value="YbiA-like"/>
    <property type="match status" value="1"/>
</dbReference>
<organism evidence="4 5">
    <name type="scientific">Bordetella pseudohinzii</name>
    <dbReference type="NCBI Taxonomy" id="1331258"/>
    <lineage>
        <taxon>Bacteria</taxon>
        <taxon>Pseudomonadati</taxon>
        <taxon>Pseudomonadota</taxon>
        <taxon>Betaproteobacteria</taxon>
        <taxon>Burkholderiales</taxon>
        <taxon>Alcaligenaceae</taxon>
        <taxon>Bordetella</taxon>
    </lineage>
</organism>
<evidence type="ECO:0000313" key="4">
    <source>
        <dbReference type="EMBL" id="CUI32998.1"/>
    </source>
</evidence>
<comment type="catalytic activity">
    <reaction evidence="1">
        <text>5-amino-6-(5-phospho-D-ribosylamino)uracil + H2O = 5,6-diaminouracil + D-ribose 5-phosphate</text>
        <dbReference type="Rhea" id="RHEA:55020"/>
        <dbReference type="ChEBI" id="CHEBI:15377"/>
        <dbReference type="ChEBI" id="CHEBI:46252"/>
        <dbReference type="ChEBI" id="CHEBI:58453"/>
        <dbReference type="ChEBI" id="CHEBI:78346"/>
    </reaction>
</comment>
<dbReference type="AlphaFoldDB" id="A0A0J6C9L8"/>
<name>A0A0J6C9L8_9BORD</name>
<sequence length="161" mass="17881">MSNKTNSLNISSTSADWRGLALSNFGLSPFVLDDMLFASVEGFVQGIKFAENDPRRLQAFQLSGWEAKHLGDQADRSGAYWNGQRLPYGSTQHHRLIETAIRVRIEQCIGLQRALLSTNGLDLVHDTGRKEAPTTSLPATVFCRILTAIREELLRARLTAP</sequence>
<accession>A0A0J6C9L8</accession>
<gene>
    <name evidence="3" type="ORF">BBN53_11985</name>
    <name evidence="4" type="ORF">ERS370011_00162</name>
</gene>
<keyword evidence="6" id="KW-1185">Reference proteome</keyword>
<protein>
    <submittedName>
        <fullName evidence="4">Bacteriophage protein GP30.3</fullName>
    </submittedName>
</protein>
<evidence type="ECO:0000256" key="2">
    <source>
        <dbReference type="ARBA" id="ARBA00000751"/>
    </source>
</evidence>
<dbReference type="Proteomes" id="UP000053096">
    <property type="component" value="Unassembled WGS sequence"/>
</dbReference>
<proteinExistence type="predicted"/>
<comment type="catalytic activity">
    <reaction evidence="2">
        <text>2,5-diamino-6-hydroxy-4-(5-phosphoribosylamino)-pyrimidine + H2O = 2,5,6-triamino-4-hydroxypyrimidine + D-ribose 5-phosphate</text>
        <dbReference type="Rhea" id="RHEA:23436"/>
        <dbReference type="ChEBI" id="CHEBI:15377"/>
        <dbReference type="ChEBI" id="CHEBI:58614"/>
        <dbReference type="ChEBI" id="CHEBI:78346"/>
        <dbReference type="ChEBI" id="CHEBI:137796"/>
    </reaction>
</comment>
<dbReference type="CDD" id="cd15457">
    <property type="entry name" value="NADAR"/>
    <property type="match status" value="1"/>
</dbReference>
<evidence type="ECO:0000313" key="3">
    <source>
        <dbReference type="EMBL" id="ANY16552.1"/>
    </source>
</evidence>
<dbReference type="InterPro" id="IPR012816">
    <property type="entry name" value="NADAR"/>
</dbReference>
<dbReference type="InterPro" id="IPR037238">
    <property type="entry name" value="YbiA-like_sf"/>
</dbReference>
<dbReference type="RefSeq" id="WP_043211567.1">
    <property type="nucleotide sequence ID" value="NZ_CAJGUP010000122.1"/>
</dbReference>
<reference evidence="3 6" key="2">
    <citation type="submission" date="2016-07" db="EMBL/GenBank/DDBJ databases">
        <title>Complete genome sequences of Bordetella pseudohinzii.</title>
        <authorList>
            <person name="Spilker T."/>
            <person name="Darrah R."/>
            <person name="LiPuma J.J."/>
        </authorList>
    </citation>
    <scope>NUCLEOTIDE SEQUENCE [LARGE SCALE GENOMIC DNA]</scope>
    <source>
        <strain evidence="3 6">HI4681</strain>
    </source>
</reference>
<accession>A0A0M7C2F0</accession>
<dbReference type="EMBL" id="CP016440">
    <property type="protein sequence ID" value="ANY16552.1"/>
    <property type="molecule type" value="Genomic_DNA"/>
</dbReference>
<evidence type="ECO:0000313" key="6">
    <source>
        <dbReference type="Proteomes" id="UP000092950"/>
    </source>
</evidence>
<reference evidence="4 5" key="1">
    <citation type="submission" date="2015-09" db="EMBL/GenBank/DDBJ databases">
        <authorList>
            <person name="Jackson K.R."/>
            <person name="Lunt B.L."/>
            <person name="Fisher J.N.B."/>
            <person name="Gardner A.V."/>
            <person name="Bailey M.E."/>
            <person name="Deus L.M."/>
            <person name="Earl A.S."/>
            <person name="Gibby P.D."/>
            <person name="Hartmann K.A."/>
            <person name="Liu J.E."/>
            <person name="Manci A.M."/>
            <person name="Nielsen D.A."/>
            <person name="Solomon M.B."/>
            <person name="Breakwell D.P."/>
            <person name="Burnett S.H."/>
            <person name="Grose J.H."/>
        </authorList>
    </citation>
    <scope>NUCLEOTIDE SEQUENCE [LARGE SCALE GENOMIC DNA]</scope>
    <source>
        <strain evidence="4 5">2789STDY5608636</strain>
    </source>
</reference>
<dbReference type="Proteomes" id="UP000092950">
    <property type="component" value="Chromosome"/>
</dbReference>
<dbReference type="KEGG" id="bpdz:BBN53_11985"/>
<dbReference type="Pfam" id="PF08010">
    <property type="entry name" value="Phage_30_3"/>
    <property type="match status" value="1"/>
</dbReference>
<evidence type="ECO:0000313" key="5">
    <source>
        <dbReference type="Proteomes" id="UP000053096"/>
    </source>
</evidence>
<evidence type="ECO:0000256" key="1">
    <source>
        <dbReference type="ARBA" id="ARBA00000022"/>
    </source>
</evidence>
<dbReference type="EMBL" id="CYTV01000001">
    <property type="protein sequence ID" value="CUI32998.1"/>
    <property type="molecule type" value="Genomic_DNA"/>
</dbReference>